<organism evidence="5 6">
    <name type="scientific">Tectimicrobiota bacterium</name>
    <dbReference type="NCBI Taxonomy" id="2528274"/>
    <lineage>
        <taxon>Bacteria</taxon>
        <taxon>Pseudomonadati</taxon>
        <taxon>Nitrospinota/Tectimicrobiota group</taxon>
        <taxon>Candidatus Tectimicrobiota</taxon>
    </lineage>
</organism>
<evidence type="ECO:0000256" key="1">
    <source>
        <dbReference type="ARBA" id="ARBA00011002"/>
    </source>
</evidence>
<dbReference type="SUPFAM" id="SSF53807">
    <property type="entry name" value="Helical backbone' metal receptor"/>
    <property type="match status" value="1"/>
</dbReference>
<feature type="domain" description="Nitrogenase/oxidoreductase component 1" evidence="4">
    <location>
        <begin position="64"/>
        <end position="466"/>
    </location>
</feature>
<dbReference type="CDD" id="cd00316">
    <property type="entry name" value="Oxidoreductase_nitrogenase"/>
    <property type="match status" value="1"/>
</dbReference>
<dbReference type="EMBL" id="JACPRF010000162">
    <property type="protein sequence ID" value="MBI2876264.1"/>
    <property type="molecule type" value="Genomic_DNA"/>
</dbReference>
<dbReference type="Gene3D" id="3.40.50.1980">
    <property type="entry name" value="Nitrogenase molybdenum iron protein domain"/>
    <property type="match status" value="1"/>
</dbReference>
<evidence type="ECO:0000256" key="3">
    <source>
        <dbReference type="RuleBase" id="RU004021"/>
    </source>
</evidence>
<proteinExistence type="inferred from homology"/>
<dbReference type="AlphaFoldDB" id="A0A932CNB3"/>
<name>A0A932CNB3_UNCTE</name>
<evidence type="ECO:0000313" key="6">
    <source>
        <dbReference type="Proteomes" id="UP000769766"/>
    </source>
</evidence>
<comment type="caution">
    <text evidence="5">The sequence shown here is derived from an EMBL/GenBank/DDBJ whole genome shotgun (WGS) entry which is preliminary data.</text>
</comment>
<protein>
    <submittedName>
        <fullName evidence="5">Nitrogenase component 1</fullName>
    </submittedName>
</protein>
<dbReference type="InterPro" id="IPR000318">
    <property type="entry name" value="Nase_comp1_CS"/>
</dbReference>
<gene>
    <name evidence="5" type="ORF">HYY20_05225</name>
</gene>
<dbReference type="GO" id="GO:0016163">
    <property type="term" value="F:nitrogenase activity"/>
    <property type="evidence" value="ECO:0007669"/>
    <property type="project" value="InterPro"/>
</dbReference>
<dbReference type="Pfam" id="PF00148">
    <property type="entry name" value="Oxidored_nitro"/>
    <property type="match status" value="1"/>
</dbReference>
<dbReference type="PANTHER" id="PTHR42956:SF1">
    <property type="entry name" value="NITROGENASE IRON-MOLYBDENUM COFACTOR BIOSYNTHESIS PROTEIN NIFE"/>
    <property type="match status" value="1"/>
</dbReference>
<evidence type="ECO:0000256" key="2">
    <source>
        <dbReference type="ARBA" id="ARBA00023231"/>
    </source>
</evidence>
<evidence type="ECO:0000313" key="5">
    <source>
        <dbReference type="EMBL" id="MBI2876264.1"/>
    </source>
</evidence>
<sequence>MSKRASSAAGEIKDKHWYEGEVCTRYAGDLKGLLSLFSGSGMTEKGCARQVGEREGSVQALGVCPLYGAFDVFTQIKDAVPVIHGPIGCCHLQLGFHIRMVYGSSRPPDRAFPIAVSSNMQENDIVMGGTEKLQEAILTADRELRPRLIVVLGACAPAIIGDYIPQIIDEVRGKVAAEILWLEGQGISGRAPFTGFQDAYRTLIDQLVEPPTERLPDHVNILGEKSTEAGGEVNLGVMKRYLDRFGLKILTRFVRSTTVEGIRGMARARLNLIRCHEPGWRPARHLKEKFGMDYLEDDFPFGFRETERWLRNLGELLDQRPLAERLIEEERGKFGKRIEEAKGRLQGKTVILCGNGGRAVSLLKFCAELGMEVLQLHFWGPIHDRPLQDLRDYLEETGHNLEVRSSPDFYEQEALVKALKPHLFLGDPSHTHLCLEKGVSFDNIHQSPQVGYPGALNLAERWIDAIERPVYDGWLYRGVPLHSSQQYISQCMRDANFCGRKQDR</sequence>
<keyword evidence="2 3" id="KW-0535">Nitrogen fixation</keyword>
<comment type="similarity">
    <text evidence="1 3">Belongs to the NifD/NifK/NifE/NifN family.</text>
</comment>
<accession>A0A932CNB3</accession>
<dbReference type="InterPro" id="IPR000510">
    <property type="entry name" value="Nase/OxRdtase_comp1"/>
</dbReference>
<evidence type="ECO:0000259" key="4">
    <source>
        <dbReference type="Pfam" id="PF00148"/>
    </source>
</evidence>
<dbReference type="PANTHER" id="PTHR42956">
    <property type="entry name" value="NITROGENASE IRON-MOLYBDENUM COFACTOR BIOSYNTHESIS PROTEIN NIFE"/>
    <property type="match status" value="1"/>
</dbReference>
<dbReference type="Proteomes" id="UP000769766">
    <property type="component" value="Unassembled WGS sequence"/>
</dbReference>
<dbReference type="Gene3D" id="3.40.50.12380">
    <property type="entry name" value="Nitrogenase MoFe cofactor biosynthesis protein NifE, C-terminal"/>
    <property type="match status" value="1"/>
</dbReference>
<dbReference type="PROSITE" id="PS00699">
    <property type="entry name" value="NITROGENASE_1_1"/>
    <property type="match status" value="1"/>
</dbReference>
<dbReference type="InterPro" id="IPR049939">
    <property type="entry name" value="NifE-like"/>
</dbReference>
<reference evidence="5" key="1">
    <citation type="submission" date="2020-07" db="EMBL/GenBank/DDBJ databases">
        <title>Huge and variable diversity of episymbiotic CPR bacteria and DPANN archaea in groundwater ecosystems.</title>
        <authorList>
            <person name="He C.Y."/>
            <person name="Keren R."/>
            <person name="Whittaker M."/>
            <person name="Farag I.F."/>
            <person name="Doudna J."/>
            <person name="Cate J.H.D."/>
            <person name="Banfield J.F."/>
        </authorList>
    </citation>
    <scope>NUCLEOTIDE SEQUENCE</scope>
    <source>
        <strain evidence="5">NC_groundwater_672_Ag_B-0.1um_62_36</strain>
    </source>
</reference>